<evidence type="ECO:0000256" key="1">
    <source>
        <dbReference type="ARBA" id="ARBA00004613"/>
    </source>
</evidence>
<dbReference type="EMBL" id="OZ035832">
    <property type="protein sequence ID" value="CAL1571504.1"/>
    <property type="molecule type" value="Genomic_DNA"/>
</dbReference>
<feature type="domain" description="WxxW" evidence="5">
    <location>
        <begin position="93"/>
        <end position="177"/>
    </location>
</feature>
<gene>
    <name evidence="6" type="ORF">KC01_LOCUS3614</name>
</gene>
<keyword evidence="7" id="KW-1185">Reference proteome</keyword>
<protein>
    <recommendedName>
        <fullName evidence="5">WxxW domain-containing protein</fullName>
    </recommendedName>
</protein>
<name>A0AAV2J8P3_KNICA</name>
<dbReference type="AlphaFoldDB" id="A0AAV2J8P3"/>
<dbReference type="InterPro" id="IPR039675">
    <property type="entry name" value="CILP1/CILP2"/>
</dbReference>
<evidence type="ECO:0000256" key="2">
    <source>
        <dbReference type="ARBA" id="ARBA00022525"/>
    </source>
</evidence>
<evidence type="ECO:0000313" key="7">
    <source>
        <dbReference type="Proteomes" id="UP001497482"/>
    </source>
</evidence>
<evidence type="ECO:0000256" key="3">
    <source>
        <dbReference type="ARBA" id="ARBA00022729"/>
    </source>
</evidence>
<keyword evidence="4" id="KW-0325">Glycoprotein</keyword>
<proteinExistence type="predicted"/>
<feature type="domain" description="WxxW" evidence="5">
    <location>
        <begin position="188"/>
        <end position="271"/>
    </location>
</feature>
<dbReference type="PANTHER" id="PTHR15031">
    <property type="entry name" value="CARTILAGE INTERMEDIATE LAYER PROTEIN CLIP"/>
    <property type="match status" value="1"/>
</dbReference>
<dbReference type="InterPro" id="IPR025155">
    <property type="entry name" value="WxxW_domain"/>
</dbReference>
<feature type="domain" description="WxxW" evidence="5">
    <location>
        <begin position="2"/>
        <end position="81"/>
    </location>
</feature>
<dbReference type="Proteomes" id="UP001497482">
    <property type="component" value="Chromosome 10"/>
</dbReference>
<dbReference type="GO" id="GO:0005576">
    <property type="term" value="C:extracellular region"/>
    <property type="evidence" value="ECO:0007669"/>
    <property type="project" value="UniProtKB-SubCell"/>
</dbReference>
<keyword evidence="3" id="KW-0732">Signal</keyword>
<evidence type="ECO:0000259" key="5">
    <source>
        <dbReference type="Pfam" id="PF13330"/>
    </source>
</evidence>
<accession>A0AAV2J8P3</accession>
<feature type="domain" description="WxxW" evidence="5">
    <location>
        <begin position="282"/>
        <end position="366"/>
    </location>
</feature>
<keyword evidence="2" id="KW-0964">Secreted</keyword>
<evidence type="ECO:0000313" key="6">
    <source>
        <dbReference type="EMBL" id="CAL1571504.1"/>
    </source>
</evidence>
<sequence length="384" mass="43359">MWFDRDDPSGQGDWETLPQLRQENPGKICPKPLEIHVQTVSGNPVEAGAVIYKSDTTIGFVCKNKDQGKGQCSDYRVRFRCPHDFCHPPQQCWTDWFDHDDPKGTGDWEVVFVLRKHFPGRICDSALQIQARTTSGLPADSVGNQFATLSAAVGLICLNKDQSEGVTCNDFEVRFQCPLDFCNNNACWTPWFDRDDPSGSGDWESLFALRAEFPGQICNKPLEIQALTTCGNSVESTGNEITANDVSQGFICQNDKQKWKTCADFRVRFRCPPEFCTNKICWTRWFNRDNPEGTGDWELLSDLRKSFPNKICDTPLYIDVRTTDSDKPITLTGQKHHIYSPTEGFACLNEDQGGCKCRDYKVRFGCPCDCPPETSKDTYDAKSS</sequence>
<evidence type="ECO:0000256" key="4">
    <source>
        <dbReference type="ARBA" id="ARBA00023180"/>
    </source>
</evidence>
<organism evidence="6 7">
    <name type="scientific">Knipowitschia caucasica</name>
    <name type="common">Caucasian dwarf goby</name>
    <name type="synonym">Pomatoschistus caucasicus</name>
    <dbReference type="NCBI Taxonomy" id="637954"/>
    <lineage>
        <taxon>Eukaryota</taxon>
        <taxon>Metazoa</taxon>
        <taxon>Chordata</taxon>
        <taxon>Craniata</taxon>
        <taxon>Vertebrata</taxon>
        <taxon>Euteleostomi</taxon>
        <taxon>Actinopterygii</taxon>
        <taxon>Neopterygii</taxon>
        <taxon>Teleostei</taxon>
        <taxon>Neoteleostei</taxon>
        <taxon>Acanthomorphata</taxon>
        <taxon>Gobiaria</taxon>
        <taxon>Gobiiformes</taxon>
        <taxon>Gobioidei</taxon>
        <taxon>Gobiidae</taxon>
        <taxon>Gobiinae</taxon>
        <taxon>Knipowitschia</taxon>
    </lineage>
</organism>
<reference evidence="6 7" key="1">
    <citation type="submission" date="2024-04" db="EMBL/GenBank/DDBJ databases">
        <authorList>
            <person name="Waldvogel A.-M."/>
            <person name="Schoenle A."/>
        </authorList>
    </citation>
    <scope>NUCLEOTIDE SEQUENCE [LARGE SCALE GENOMIC DNA]</scope>
</reference>
<dbReference type="PANTHER" id="PTHR15031:SF4">
    <property type="entry name" value="CARTILAGE INTERMEDIATE LAYER PROTEIN 1"/>
    <property type="match status" value="1"/>
</dbReference>
<comment type="subcellular location">
    <subcellularLocation>
        <location evidence="1">Secreted</location>
    </subcellularLocation>
</comment>
<dbReference type="Pfam" id="PF13330">
    <property type="entry name" value="Mucin2_WxxW"/>
    <property type="match status" value="4"/>
</dbReference>